<reference evidence="1 2" key="1">
    <citation type="submission" date="2024-02" db="EMBL/GenBank/DDBJ databases">
        <title>de novo genome assembly of Solanum bulbocastanum strain 11H21.</title>
        <authorList>
            <person name="Hosaka A.J."/>
        </authorList>
    </citation>
    <scope>NUCLEOTIDE SEQUENCE [LARGE SCALE GENOMIC DNA]</scope>
    <source>
        <tissue evidence="1">Young leaves</tissue>
    </source>
</reference>
<sequence length="114" mass="12577">MFPILESLYIFGSPKPYGVGSSGLSTRDIPETAYNLNLNCSGNAKDESRNLEVDWKCVIAVSVSTRPRKLIGRMVSVEYSIGWDPLAEGRRYGGVSQEILQNQFGRGVVSYTVL</sequence>
<evidence type="ECO:0000313" key="1">
    <source>
        <dbReference type="EMBL" id="KAK6802850.1"/>
    </source>
</evidence>
<comment type="caution">
    <text evidence="1">The sequence shown here is derived from an EMBL/GenBank/DDBJ whole genome shotgun (WGS) entry which is preliminary data.</text>
</comment>
<dbReference type="AlphaFoldDB" id="A0AAN8UAI3"/>
<name>A0AAN8UAI3_SOLBU</name>
<accession>A0AAN8UAI3</accession>
<dbReference type="Proteomes" id="UP001371456">
    <property type="component" value="Unassembled WGS sequence"/>
</dbReference>
<keyword evidence="2" id="KW-1185">Reference proteome</keyword>
<protein>
    <submittedName>
        <fullName evidence="1">Uncharacterized protein</fullName>
    </submittedName>
</protein>
<dbReference type="EMBL" id="JBANQN010000001">
    <property type="protein sequence ID" value="KAK6802850.1"/>
    <property type="molecule type" value="Genomic_DNA"/>
</dbReference>
<organism evidence="1 2">
    <name type="scientific">Solanum bulbocastanum</name>
    <name type="common">Wild potato</name>
    <dbReference type="NCBI Taxonomy" id="147425"/>
    <lineage>
        <taxon>Eukaryota</taxon>
        <taxon>Viridiplantae</taxon>
        <taxon>Streptophyta</taxon>
        <taxon>Embryophyta</taxon>
        <taxon>Tracheophyta</taxon>
        <taxon>Spermatophyta</taxon>
        <taxon>Magnoliopsida</taxon>
        <taxon>eudicotyledons</taxon>
        <taxon>Gunneridae</taxon>
        <taxon>Pentapetalae</taxon>
        <taxon>asterids</taxon>
        <taxon>lamiids</taxon>
        <taxon>Solanales</taxon>
        <taxon>Solanaceae</taxon>
        <taxon>Solanoideae</taxon>
        <taxon>Solaneae</taxon>
        <taxon>Solanum</taxon>
    </lineage>
</organism>
<gene>
    <name evidence="1" type="ORF">RDI58_000634</name>
</gene>
<evidence type="ECO:0000313" key="2">
    <source>
        <dbReference type="Proteomes" id="UP001371456"/>
    </source>
</evidence>
<proteinExistence type="predicted"/>